<dbReference type="Proteomes" id="UP000053577">
    <property type="component" value="Unassembled WGS sequence"/>
</dbReference>
<dbReference type="EMBL" id="JGYD01000011">
    <property type="protein sequence ID" value="KSV18414.1"/>
    <property type="molecule type" value="Genomic_DNA"/>
</dbReference>
<gene>
    <name evidence="1" type="ORF">DA01_03140</name>
</gene>
<comment type="caution">
    <text evidence="1">The sequence shown here is derived from an EMBL/GenBank/DDBJ whole genome shotgun (WGS) entry which is preliminary data.</text>
</comment>
<dbReference type="OrthoDB" id="166118at2"/>
<name>A0A0V8M3S3_9CHLR</name>
<dbReference type="PATRIC" id="fig|61435.5.peg.630"/>
<evidence type="ECO:0000313" key="2">
    <source>
        <dbReference type="Proteomes" id="UP000053577"/>
    </source>
</evidence>
<dbReference type="RefSeq" id="WP_058292366.1">
    <property type="nucleotide sequence ID" value="NZ_JGYD01000011.1"/>
</dbReference>
<sequence>MTEKIVPQQYAGYPGTRPPKGWVPPLGQWLTLIGVYDNESGYWMGLPLQVLREALLNAEALHTEDRIDERDKIEVSVPNATAQDTVKTTEFEVPSGEVWFLNRLNLVTEAEVSGNIRISKFPKVSDVDKKYLGTDQAAGNDTDYDLAAPGELGADLRLVGGDKITVVATVTAVGGTTADRKVTLNPYGRKANRLV</sequence>
<dbReference type="AlphaFoldDB" id="A0A0V8M3S3"/>
<accession>A0A0V8M3S3</accession>
<protein>
    <submittedName>
        <fullName evidence="1">Uncharacterized protein</fullName>
    </submittedName>
</protein>
<reference evidence="1 2" key="1">
    <citation type="journal article" date="2015" name="Sci. Rep.">
        <title>A comparative genomics and reductive dehalogenase gene transcription study of two chloroethene-respiring bacteria, Dehalococcoides mccartyi strains MB and 11a.</title>
        <authorList>
            <person name="Low A."/>
            <person name="Shen Z."/>
            <person name="Cheng D."/>
            <person name="Rogers M.J."/>
            <person name="Lee P.K."/>
            <person name="He J."/>
        </authorList>
    </citation>
    <scope>NUCLEOTIDE SEQUENCE [LARGE SCALE GENOMIC DNA]</scope>
    <source>
        <strain evidence="1 2">MB</strain>
    </source>
</reference>
<evidence type="ECO:0000313" key="1">
    <source>
        <dbReference type="EMBL" id="KSV18414.1"/>
    </source>
</evidence>
<organism evidence="1 2">
    <name type="scientific">Dehalococcoides mccartyi</name>
    <dbReference type="NCBI Taxonomy" id="61435"/>
    <lineage>
        <taxon>Bacteria</taxon>
        <taxon>Bacillati</taxon>
        <taxon>Chloroflexota</taxon>
        <taxon>Dehalococcoidia</taxon>
        <taxon>Dehalococcoidales</taxon>
        <taxon>Dehalococcoidaceae</taxon>
        <taxon>Dehalococcoides</taxon>
    </lineage>
</organism>
<proteinExistence type="predicted"/>